<keyword evidence="2" id="KW-1185">Reference proteome</keyword>
<comment type="caution">
    <text evidence="1">The sequence shown here is derived from an EMBL/GenBank/DDBJ whole genome shotgun (WGS) entry which is preliminary data.</text>
</comment>
<reference evidence="1" key="1">
    <citation type="submission" date="2023-06" db="EMBL/GenBank/DDBJ databases">
        <title>Survivors Of The Sea: Transcriptome response of Skeletonema marinoi to long-term dormancy.</title>
        <authorList>
            <person name="Pinder M.I.M."/>
            <person name="Kourtchenko O."/>
            <person name="Robertson E.K."/>
            <person name="Larsson T."/>
            <person name="Maumus F."/>
            <person name="Osuna-Cruz C.M."/>
            <person name="Vancaester E."/>
            <person name="Stenow R."/>
            <person name="Vandepoele K."/>
            <person name="Ploug H."/>
            <person name="Bruchert V."/>
            <person name="Godhe A."/>
            <person name="Topel M."/>
        </authorList>
    </citation>
    <scope>NUCLEOTIDE SEQUENCE</scope>
    <source>
        <strain evidence="1">R05AC</strain>
    </source>
</reference>
<dbReference type="EMBL" id="JATAAI010000032">
    <property type="protein sequence ID" value="KAK1735714.1"/>
    <property type="molecule type" value="Genomic_DNA"/>
</dbReference>
<proteinExistence type="predicted"/>
<organism evidence="1 2">
    <name type="scientific">Skeletonema marinoi</name>
    <dbReference type="NCBI Taxonomy" id="267567"/>
    <lineage>
        <taxon>Eukaryota</taxon>
        <taxon>Sar</taxon>
        <taxon>Stramenopiles</taxon>
        <taxon>Ochrophyta</taxon>
        <taxon>Bacillariophyta</taxon>
        <taxon>Coscinodiscophyceae</taxon>
        <taxon>Thalassiosirophycidae</taxon>
        <taxon>Thalassiosirales</taxon>
        <taxon>Skeletonemataceae</taxon>
        <taxon>Skeletonema</taxon>
        <taxon>Skeletonema marinoi-dohrnii complex</taxon>
    </lineage>
</organism>
<dbReference type="Proteomes" id="UP001224775">
    <property type="component" value="Unassembled WGS sequence"/>
</dbReference>
<name>A0AAD8XXJ4_9STRA</name>
<accession>A0AAD8XXJ4</accession>
<dbReference type="AlphaFoldDB" id="A0AAD8XXJ4"/>
<sequence>MAEGWIQVNQYGELLNPPIGIEAILSTLYAAFTFMSEGRRDENDKPRAPTFDGEPLNQFCSDLNAFIDDLIYTQNDLNCPRGAL</sequence>
<protein>
    <submittedName>
        <fullName evidence="1">Uncharacterized protein</fullName>
    </submittedName>
</protein>
<gene>
    <name evidence="1" type="ORF">QTG54_013420</name>
</gene>
<evidence type="ECO:0000313" key="2">
    <source>
        <dbReference type="Proteomes" id="UP001224775"/>
    </source>
</evidence>
<evidence type="ECO:0000313" key="1">
    <source>
        <dbReference type="EMBL" id="KAK1735714.1"/>
    </source>
</evidence>